<dbReference type="InterPro" id="IPR027558">
    <property type="entry name" value="Pre_pil_HX9DG_C"/>
</dbReference>
<dbReference type="Pfam" id="PF07596">
    <property type="entry name" value="SBP_bac_10"/>
    <property type="match status" value="1"/>
</dbReference>
<dbReference type="InterPro" id="IPR045584">
    <property type="entry name" value="Pilin-like"/>
</dbReference>
<keyword evidence="3" id="KW-1185">Reference proteome</keyword>
<sequence length="345" mass="36570">MVIAIIAVLIALLLPAVQSAREAARRIQCTNNLKQLGLALANYESGNAAYPFASIYQFRAMGFPSTDQGTSCFTALLMYFEQAPLANSYNYSVNYRCDPNATVSGAGLSALWCPSDAEVVGAVYVEGPSSRHNLPWPVYFTSYAGSYGQWAGRINGSPGTTVATVVANLQQHNGAIIASGYHPVTNPGASRGSVTIASVTDGTSNSIAFGEHAHSLLNKTDGSFYSWNWWVSGNYGDTAFTEFYPINIQKKAKNYPKGATEAGGFISAASSFHPGGANFAFCDGSVRFLKDSISTWTLDDNGSPLGATQQASGLWSVTDTTLYRPGVYQALGSINGGEVISADAY</sequence>
<dbReference type="EMBL" id="CP019082">
    <property type="protein sequence ID" value="APW61303.1"/>
    <property type="molecule type" value="Genomic_DNA"/>
</dbReference>
<evidence type="ECO:0000259" key="1">
    <source>
        <dbReference type="Pfam" id="PF07596"/>
    </source>
</evidence>
<reference evidence="3" key="1">
    <citation type="submission" date="2016-12" db="EMBL/GenBank/DDBJ databases">
        <title>Comparative genomics of four Isosphaeraceae planctomycetes: a common pool of plasmids and glycoside hydrolase genes.</title>
        <authorList>
            <person name="Ivanova A."/>
        </authorList>
    </citation>
    <scope>NUCLEOTIDE SEQUENCE [LARGE SCALE GENOMIC DNA]</scope>
    <source>
        <strain evidence="3">PX4</strain>
    </source>
</reference>
<dbReference type="AlphaFoldDB" id="A0A1U7CR03"/>
<dbReference type="PANTHER" id="PTHR30093:SF2">
    <property type="entry name" value="TYPE II SECRETION SYSTEM PROTEIN H"/>
    <property type="match status" value="1"/>
</dbReference>
<dbReference type="Proteomes" id="UP000186309">
    <property type="component" value="Chromosome"/>
</dbReference>
<organism evidence="2 3">
    <name type="scientific">Paludisphaera borealis</name>
    <dbReference type="NCBI Taxonomy" id="1387353"/>
    <lineage>
        <taxon>Bacteria</taxon>
        <taxon>Pseudomonadati</taxon>
        <taxon>Planctomycetota</taxon>
        <taxon>Planctomycetia</taxon>
        <taxon>Isosphaerales</taxon>
        <taxon>Isosphaeraceae</taxon>
        <taxon>Paludisphaera</taxon>
    </lineage>
</organism>
<dbReference type="InterPro" id="IPR011453">
    <property type="entry name" value="DUF1559"/>
</dbReference>
<evidence type="ECO:0000313" key="3">
    <source>
        <dbReference type="Proteomes" id="UP000186309"/>
    </source>
</evidence>
<gene>
    <name evidence="2" type="ORF">BSF38_02817</name>
</gene>
<evidence type="ECO:0000313" key="2">
    <source>
        <dbReference type="EMBL" id="APW61303.1"/>
    </source>
</evidence>
<accession>A0A1U7CR03</accession>
<dbReference type="Gene3D" id="3.30.700.10">
    <property type="entry name" value="Glycoprotein, Type 4 Pilin"/>
    <property type="match status" value="1"/>
</dbReference>
<dbReference type="PANTHER" id="PTHR30093">
    <property type="entry name" value="GENERAL SECRETION PATHWAY PROTEIN G"/>
    <property type="match status" value="1"/>
</dbReference>
<protein>
    <recommendedName>
        <fullName evidence="1">DUF1559 domain-containing protein</fullName>
    </recommendedName>
</protein>
<feature type="domain" description="DUF1559" evidence="1">
    <location>
        <begin position="18"/>
        <end position="293"/>
    </location>
</feature>
<proteinExistence type="predicted"/>
<dbReference type="SUPFAM" id="SSF54523">
    <property type="entry name" value="Pili subunits"/>
    <property type="match status" value="1"/>
</dbReference>
<name>A0A1U7CR03_9BACT</name>
<dbReference type="KEGG" id="pbor:BSF38_02817"/>
<dbReference type="NCBIfam" id="TIGR04294">
    <property type="entry name" value="pre_pil_HX9DG"/>
    <property type="match status" value="1"/>
</dbReference>